<keyword evidence="3" id="KW-1185">Reference proteome</keyword>
<keyword evidence="1" id="KW-0812">Transmembrane</keyword>
<keyword evidence="1" id="KW-0472">Membrane</keyword>
<dbReference type="Proteomes" id="UP000216446">
    <property type="component" value="Unassembled WGS sequence"/>
</dbReference>
<dbReference type="InParanoid" id="A0A259TZF6"/>
<evidence type="ECO:0000313" key="3">
    <source>
        <dbReference type="Proteomes" id="UP000216446"/>
    </source>
</evidence>
<gene>
    <name evidence="2" type="ORF">BSZ36_09375</name>
</gene>
<comment type="caution">
    <text evidence="2">The sequence shown here is derived from an EMBL/GenBank/DDBJ whole genome shotgun (WGS) entry which is preliminary data.</text>
</comment>
<accession>A0A259TZF6</accession>
<name>A0A259TZF6_9BACT</name>
<dbReference type="AlphaFoldDB" id="A0A259TZF6"/>
<dbReference type="EMBL" id="MQWB01000001">
    <property type="protein sequence ID" value="OZC03165.1"/>
    <property type="molecule type" value="Genomic_DNA"/>
</dbReference>
<sequence>MRRVAFAYAAVCAVVIAVGAPLVLALGANPWIPLSLCVLLSVVAVRSIRRLGHLQQRLWRVAVSARHLTLLNVSQRQRTVGWRSVTRVEVTDDGLVVVARRENDVEVRLCIAASFGPYVDVSHHLVELAERWGRPIWVDGRPLARLDLRALLSALHPGLSAGSAG</sequence>
<reference evidence="2 3" key="1">
    <citation type="submission" date="2016-11" db="EMBL/GenBank/DDBJ databases">
        <title>Study of marine rhodopsin-containing bacteria.</title>
        <authorList>
            <person name="Yoshizawa S."/>
            <person name="Kumagai Y."/>
            <person name="Kogure K."/>
        </authorList>
    </citation>
    <scope>NUCLEOTIDE SEQUENCE [LARGE SCALE GENOMIC DNA]</scope>
    <source>
        <strain evidence="2 3">SG-29</strain>
    </source>
</reference>
<proteinExistence type="predicted"/>
<protein>
    <submittedName>
        <fullName evidence="2">Uncharacterized protein</fullName>
    </submittedName>
</protein>
<feature type="transmembrane region" description="Helical" evidence="1">
    <location>
        <begin position="29"/>
        <end position="48"/>
    </location>
</feature>
<organism evidence="2 3">
    <name type="scientific">Rubricoccus marinus</name>
    <dbReference type="NCBI Taxonomy" id="716817"/>
    <lineage>
        <taxon>Bacteria</taxon>
        <taxon>Pseudomonadati</taxon>
        <taxon>Rhodothermota</taxon>
        <taxon>Rhodothermia</taxon>
        <taxon>Rhodothermales</taxon>
        <taxon>Rubricoccaceae</taxon>
        <taxon>Rubricoccus</taxon>
    </lineage>
</organism>
<evidence type="ECO:0000313" key="2">
    <source>
        <dbReference type="EMBL" id="OZC03165.1"/>
    </source>
</evidence>
<evidence type="ECO:0000256" key="1">
    <source>
        <dbReference type="SAM" id="Phobius"/>
    </source>
</evidence>
<keyword evidence="1" id="KW-1133">Transmembrane helix</keyword>